<dbReference type="AlphaFoldDB" id="A0A1R2CJM2"/>
<evidence type="ECO:0000313" key="2">
    <source>
        <dbReference type="EMBL" id="OMJ89191.1"/>
    </source>
</evidence>
<dbReference type="Gene3D" id="3.40.50.300">
    <property type="entry name" value="P-loop containing nucleotide triphosphate hydrolases"/>
    <property type="match status" value="1"/>
</dbReference>
<dbReference type="GO" id="GO:0005525">
    <property type="term" value="F:GTP binding"/>
    <property type="evidence" value="ECO:0007669"/>
    <property type="project" value="InterPro"/>
</dbReference>
<proteinExistence type="predicted"/>
<accession>A0A1R2CJM2</accession>
<dbReference type="SUPFAM" id="SSF52540">
    <property type="entry name" value="P-loop containing nucleoside triphosphate hydrolases"/>
    <property type="match status" value="1"/>
</dbReference>
<dbReference type="Pfam" id="PF01926">
    <property type="entry name" value="MMR_HSR1"/>
    <property type="match status" value="1"/>
</dbReference>
<organism evidence="2 3">
    <name type="scientific">Stentor coeruleus</name>
    <dbReference type="NCBI Taxonomy" id="5963"/>
    <lineage>
        <taxon>Eukaryota</taxon>
        <taxon>Sar</taxon>
        <taxon>Alveolata</taxon>
        <taxon>Ciliophora</taxon>
        <taxon>Postciliodesmatophora</taxon>
        <taxon>Heterotrichea</taxon>
        <taxon>Heterotrichida</taxon>
        <taxon>Stentoridae</taxon>
        <taxon>Stentor</taxon>
    </lineage>
</organism>
<dbReference type="Proteomes" id="UP000187209">
    <property type="component" value="Unassembled WGS sequence"/>
</dbReference>
<comment type="caution">
    <text evidence="2">The sequence shown here is derived from an EMBL/GenBank/DDBJ whole genome shotgun (WGS) entry which is preliminary data.</text>
</comment>
<evidence type="ECO:0000259" key="1">
    <source>
        <dbReference type="Pfam" id="PF01926"/>
    </source>
</evidence>
<gene>
    <name evidence="2" type="ORF">SteCoe_8665</name>
</gene>
<name>A0A1R2CJM2_9CILI</name>
<dbReference type="InterPro" id="IPR006073">
    <property type="entry name" value="GTP-bd"/>
</dbReference>
<sequence>MADDESPKNCLIGYTKVGKSTLFNFLNEVELKISYNNTLKRFSITAMNSLSEIGNKSQSCTTESKILGDFCDLPGISSTKTSIDKQHEEYFSIYNALKKLKKIRLILLFEIDMVYNANNSNIAIFFNKVQELYNLQSHHLSSIHLILTKAGNKKCNLIEILNHAEFESQNIIIQGIIQGKVTWNLFYKPQQCQNEYSFETQWREQILSSIKNRDFITNDAFNLESIETMLYNYAREIPKIEEEKNFWDSIGRSKDLEKYTGDVFRKRIIFLDDNVTINRVGKLRIECQVMVIRNNDSSDILKVEISEDFRLEICENMLMVNPEKAYIKIINNVTSIGFWKEANVLIKYLTYTTANYSIPVSVIMLWKDSPPCKLKLKEKKCVYIVFSYKNCEIDIDINGLLKKNNFILLDEVKKLSKNINEAQIEVLHINRKQKRLKVAETVNAKIEGFTIFTSQIPKKYKCNNFKLKAKCLIVIDSNLEINTEKVEIEAPCIVVLPKNPQNNIRFHIIGTHNTQVRFSQCIQKFKKSSLLYIKFSERNPDFSKYFPNDFQELCNRDYHYLKIEHILINSIFKEYVSMNNKYICILVYWQNDFGRVLNADQWKIQKSTTTVYSKFYILESMNFKSSIKSKYKAVKDFENITKYLDEVKIPYTDDIITKIEEVISCIPSIFQMLIIPQYYKNNQGCQELNEIKQMLIERYLDIISSSNKPKGVILKKELIKKFDRFLSKCYIHNHNDKLVKILEYLNNPVHISNHQFSKDYEDFLAIYEDLSNSIEGRNYLLDSNICGDQSSYASWTIKTGIRISACFGMNSIRIIIRELLKKGVKRAIGRIFAAGVSEAVKQTARATVNNTIKQAAKNSIKGLNTIVSFGLTATLFGVEIVANVASSIHYTGYYGEVVYLV</sequence>
<reference evidence="2 3" key="1">
    <citation type="submission" date="2016-11" db="EMBL/GenBank/DDBJ databases">
        <title>The macronuclear genome of Stentor coeruleus: a giant cell with tiny introns.</title>
        <authorList>
            <person name="Slabodnick M."/>
            <person name="Ruby J.G."/>
            <person name="Reiff S.B."/>
            <person name="Swart E.C."/>
            <person name="Gosai S."/>
            <person name="Prabakaran S."/>
            <person name="Witkowska E."/>
            <person name="Larue G.E."/>
            <person name="Fisher S."/>
            <person name="Freeman R.M."/>
            <person name="Gunawardena J."/>
            <person name="Chu W."/>
            <person name="Stover N.A."/>
            <person name="Gregory B.D."/>
            <person name="Nowacki M."/>
            <person name="Derisi J."/>
            <person name="Roy S.W."/>
            <person name="Marshall W.F."/>
            <person name="Sood P."/>
        </authorList>
    </citation>
    <scope>NUCLEOTIDE SEQUENCE [LARGE SCALE GENOMIC DNA]</scope>
    <source>
        <strain evidence="2">WM001</strain>
    </source>
</reference>
<protein>
    <recommendedName>
        <fullName evidence="1">G domain-containing protein</fullName>
    </recommendedName>
</protein>
<evidence type="ECO:0000313" key="3">
    <source>
        <dbReference type="Proteomes" id="UP000187209"/>
    </source>
</evidence>
<keyword evidence="3" id="KW-1185">Reference proteome</keyword>
<feature type="domain" description="G" evidence="1">
    <location>
        <begin position="10"/>
        <end position="118"/>
    </location>
</feature>
<dbReference type="EMBL" id="MPUH01000131">
    <property type="protein sequence ID" value="OMJ89191.1"/>
    <property type="molecule type" value="Genomic_DNA"/>
</dbReference>
<dbReference type="InterPro" id="IPR027417">
    <property type="entry name" value="P-loop_NTPase"/>
</dbReference>